<feature type="domain" description="Sulfatase N-terminal" evidence="4">
    <location>
        <begin position="26"/>
        <end position="396"/>
    </location>
</feature>
<dbReference type="AlphaFoldDB" id="A0A517VHB1"/>
<gene>
    <name evidence="5" type="primary">atsA_32</name>
    <name evidence="5" type="ORF">Pan161_40660</name>
</gene>
<proteinExistence type="inferred from homology"/>
<organism evidence="5 6">
    <name type="scientific">Gimesia algae</name>
    <dbReference type="NCBI Taxonomy" id="2527971"/>
    <lineage>
        <taxon>Bacteria</taxon>
        <taxon>Pseudomonadati</taxon>
        <taxon>Planctomycetota</taxon>
        <taxon>Planctomycetia</taxon>
        <taxon>Planctomycetales</taxon>
        <taxon>Planctomycetaceae</taxon>
        <taxon>Gimesia</taxon>
    </lineage>
</organism>
<evidence type="ECO:0000256" key="1">
    <source>
        <dbReference type="ARBA" id="ARBA00008779"/>
    </source>
</evidence>
<dbReference type="InterPro" id="IPR017850">
    <property type="entry name" value="Alkaline_phosphatase_core_sf"/>
</dbReference>
<dbReference type="EC" id="3.1.6.1" evidence="5"/>
<reference evidence="5 6" key="1">
    <citation type="submission" date="2019-02" db="EMBL/GenBank/DDBJ databases">
        <title>Deep-cultivation of Planctomycetes and their phenomic and genomic characterization uncovers novel biology.</title>
        <authorList>
            <person name="Wiegand S."/>
            <person name="Jogler M."/>
            <person name="Boedeker C."/>
            <person name="Pinto D."/>
            <person name="Vollmers J."/>
            <person name="Rivas-Marin E."/>
            <person name="Kohn T."/>
            <person name="Peeters S.H."/>
            <person name="Heuer A."/>
            <person name="Rast P."/>
            <person name="Oberbeckmann S."/>
            <person name="Bunk B."/>
            <person name="Jeske O."/>
            <person name="Meyerdierks A."/>
            <person name="Storesund J.E."/>
            <person name="Kallscheuer N."/>
            <person name="Luecker S."/>
            <person name="Lage O.M."/>
            <person name="Pohl T."/>
            <person name="Merkel B.J."/>
            <person name="Hornburger P."/>
            <person name="Mueller R.-W."/>
            <person name="Bruemmer F."/>
            <person name="Labrenz M."/>
            <person name="Spormann A.M."/>
            <person name="Op den Camp H."/>
            <person name="Overmann J."/>
            <person name="Amann R."/>
            <person name="Jetten M.S.M."/>
            <person name="Mascher T."/>
            <person name="Medema M.H."/>
            <person name="Devos D.P."/>
            <person name="Kaster A.-K."/>
            <person name="Ovreas L."/>
            <person name="Rohde M."/>
            <person name="Galperin M.Y."/>
            <person name="Jogler C."/>
        </authorList>
    </citation>
    <scope>NUCLEOTIDE SEQUENCE [LARGE SCALE GENOMIC DNA]</scope>
    <source>
        <strain evidence="5 6">Pan161</strain>
    </source>
</reference>
<evidence type="ECO:0000313" key="5">
    <source>
        <dbReference type="EMBL" id="QDT92399.1"/>
    </source>
</evidence>
<dbReference type="PANTHER" id="PTHR43751">
    <property type="entry name" value="SULFATASE"/>
    <property type="match status" value="1"/>
</dbReference>
<accession>A0A517VHB1</accession>
<feature type="chain" id="PRO_5021874911" evidence="3">
    <location>
        <begin position="24"/>
        <end position="519"/>
    </location>
</feature>
<name>A0A517VHB1_9PLAN</name>
<protein>
    <submittedName>
        <fullName evidence="5">Arylsulfatase</fullName>
        <ecNumber evidence="5">3.1.6.1</ecNumber>
    </submittedName>
</protein>
<dbReference type="CDD" id="cd16143">
    <property type="entry name" value="ARS_like"/>
    <property type="match status" value="1"/>
</dbReference>
<keyword evidence="6" id="KW-1185">Reference proteome</keyword>
<dbReference type="InterPro" id="IPR000917">
    <property type="entry name" value="Sulfatase_N"/>
</dbReference>
<evidence type="ECO:0000256" key="2">
    <source>
        <dbReference type="ARBA" id="ARBA00022801"/>
    </source>
</evidence>
<dbReference type="PROSITE" id="PS00523">
    <property type="entry name" value="SULFATASE_1"/>
    <property type="match status" value="1"/>
</dbReference>
<comment type="similarity">
    <text evidence="1">Belongs to the sulfatase family.</text>
</comment>
<dbReference type="OrthoDB" id="9783154at2"/>
<dbReference type="Gene3D" id="3.40.720.10">
    <property type="entry name" value="Alkaline Phosphatase, subunit A"/>
    <property type="match status" value="1"/>
</dbReference>
<dbReference type="PANTHER" id="PTHR43751:SF7">
    <property type="entry name" value="ARYLSULPHATASE A"/>
    <property type="match status" value="1"/>
</dbReference>
<evidence type="ECO:0000313" key="6">
    <source>
        <dbReference type="Proteomes" id="UP000316855"/>
    </source>
</evidence>
<evidence type="ECO:0000259" key="4">
    <source>
        <dbReference type="Pfam" id="PF00884"/>
    </source>
</evidence>
<dbReference type="KEGG" id="gax:Pan161_40660"/>
<dbReference type="EMBL" id="CP036343">
    <property type="protein sequence ID" value="QDT92399.1"/>
    <property type="molecule type" value="Genomic_DNA"/>
</dbReference>
<dbReference type="SUPFAM" id="SSF53649">
    <property type="entry name" value="Alkaline phosphatase-like"/>
    <property type="match status" value="1"/>
</dbReference>
<dbReference type="Proteomes" id="UP000316855">
    <property type="component" value="Chromosome"/>
</dbReference>
<dbReference type="InterPro" id="IPR052701">
    <property type="entry name" value="GAG_Ulvan_Degrading_Sulfatases"/>
</dbReference>
<dbReference type="PROSITE" id="PS00149">
    <property type="entry name" value="SULFATASE_2"/>
    <property type="match status" value="1"/>
</dbReference>
<feature type="signal peptide" evidence="3">
    <location>
        <begin position="1"/>
        <end position="23"/>
    </location>
</feature>
<dbReference type="RefSeq" id="WP_145230043.1">
    <property type="nucleotide sequence ID" value="NZ_CP036343.1"/>
</dbReference>
<sequence length="519" mass="57251" precursor="true">MLRLTLTLLLTVLLSLVNSKALAEKPNIIVIMADDLGYGDVSCYGATALKTPHIDRLAAEGLRFTSGYCSASTCTPTRYSFLTGTYAFRGERTGIAPPNAPAIIKPGTETVGSILKRAGYTTTVIGKWHLGLGSEAGPDWNGQLKPGPLEIGFDTCFLLPTTNDRVPQVYVKDHRVLNLDPADPLWVGSKKPSPNHPTGLTHRETLKMDWSHGHNSTIHNGISRIGFYTGGHAARFRDEDLADKWVEKSVEFIEQNKDRPFFLFFASHDIHVPRMPHERFQGKTRLGFRGDSIVQLDWCVGELIKTLDRLKLAENTLVVFCSDNGPVLDDGYQDGAIEKIGSHRAAGPYTGGKYSVYEGGTRTPFITRWKGRIEPGVSDQMVCTIDLAASLAALTDQKLSQESCLDSFNILGALLGDVGSKGRPDLVQQNNGNNGTYALRVGKWKLQRYDKKIARNVVVEQQLENSSVPQFQLFNLDDDPAEKTDVAAEHPAVTTRLKHRLAEIIRQGQSRPELKSVDQ</sequence>
<keyword evidence="3" id="KW-0732">Signal</keyword>
<keyword evidence="2 5" id="KW-0378">Hydrolase</keyword>
<dbReference type="Gene3D" id="3.30.1120.10">
    <property type="match status" value="1"/>
</dbReference>
<dbReference type="GO" id="GO:0004065">
    <property type="term" value="F:arylsulfatase activity"/>
    <property type="evidence" value="ECO:0007669"/>
    <property type="project" value="UniProtKB-EC"/>
</dbReference>
<dbReference type="InterPro" id="IPR024607">
    <property type="entry name" value="Sulfatase_CS"/>
</dbReference>
<dbReference type="Pfam" id="PF00884">
    <property type="entry name" value="Sulfatase"/>
    <property type="match status" value="1"/>
</dbReference>
<evidence type="ECO:0000256" key="3">
    <source>
        <dbReference type="SAM" id="SignalP"/>
    </source>
</evidence>